<dbReference type="PANTHER" id="PTHR11496">
    <property type="entry name" value="ALCOHOL DEHYDROGENASE"/>
    <property type="match status" value="1"/>
</dbReference>
<dbReference type="FunFam" id="1.20.1090.10:FF:000001">
    <property type="entry name" value="Aldehyde-alcohol dehydrogenase"/>
    <property type="match status" value="1"/>
</dbReference>
<dbReference type="InterPro" id="IPR056798">
    <property type="entry name" value="ADH_Fe_C"/>
</dbReference>
<feature type="domain" description="Alcohol dehydrogenase iron-type/glycerol dehydrogenase GldA" evidence="4">
    <location>
        <begin position="8"/>
        <end position="175"/>
    </location>
</feature>
<dbReference type="InterPro" id="IPR001670">
    <property type="entry name" value="ADH_Fe/GldA"/>
</dbReference>
<dbReference type="PANTHER" id="PTHR11496:SF102">
    <property type="entry name" value="ALCOHOL DEHYDROGENASE 4"/>
    <property type="match status" value="1"/>
</dbReference>
<dbReference type="AlphaFoldDB" id="A0A934Q678"/>
<dbReference type="SUPFAM" id="SSF56796">
    <property type="entry name" value="Dehydroquinate synthase-like"/>
    <property type="match status" value="1"/>
</dbReference>
<gene>
    <name evidence="6" type="ORF">JD276_08320</name>
</gene>
<evidence type="ECO:0000256" key="3">
    <source>
        <dbReference type="ARBA" id="ARBA00023027"/>
    </source>
</evidence>
<dbReference type="Gene3D" id="1.20.1090.10">
    <property type="entry name" value="Dehydroquinate synthase-like - alpha domain"/>
    <property type="match status" value="1"/>
</dbReference>
<dbReference type="FunFam" id="3.40.50.1970:FF:000003">
    <property type="entry name" value="Alcohol dehydrogenase, iron-containing"/>
    <property type="match status" value="1"/>
</dbReference>
<dbReference type="EMBL" id="JAEHOH010000010">
    <property type="protein sequence ID" value="MBK0419039.1"/>
    <property type="molecule type" value="Genomic_DNA"/>
</dbReference>
<dbReference type="CDD" id="cd08194">
    <property type="entry name" value="Fe-ADH-like"/>
    <property type="match status" value="1"/>
</dbReference>
<dbReference type="InterPro" id="IPR018211">
    <property type="entry name" value="ADH_Fe_CS"/>
</dbReference>
<organism evidence="6 7">
    <name type="scientific">Leucobacter chromiisoli</name>
    <dbReference type="NCBI Taxonomy" id="2796471"/>
    <lineage>
        <taxon>Bacteria</taxon>
        <taxon>Bacillati</taxon>
        <taxon>Actinomycetota</taxon>
        <taxon>Actinomycetes</taxon>
        <taxon>Micrococcales</taxon>
        <taxon>Microbacteriaceae</taxon>
        <taxon>Leucobacter</taxon>
    </lineage>
</organism>
<dbReference type="Pfam" id="PF00465">
    <property type="entry name" value="Fe-ADH"/>
    <property type="match status" value="1"/>
</dbReference>
<sequence length="395" mass="40971">MAAQIMLPRTMRVGGGAIAEVGELVRTLGARRPLVVTDAFMVSTGTAELVMGHLRESGLEPAVFSETVPDPTTASLEAGVEAVRSHDADAIVAVGGGSPIDTGKALAMLSAQGGAMRDYKAPRVNYGPALPVVAVPTTAGSGSEATQFSVITDSETNEKMLCAGPGFLPVAAILDFELTLSKPSRLTADTAVDAMCHAIEAYVSRKATPFTDSMAMSALRASSSCIREVYADGGDRAGREALMLASLQAGIAFSNASVTLIHGMSRPIGGNFRIAHGLSNAMLLPVVTGFSIGGAESRYADVARALGAATAATDDAVAARALVEWLRRLCSDLEVPSPASYGIERDAWEELIPTMARQAIDSGSPANNPILPTAEEIESLYVQAYDPQASDGTRT</sequence>
<comment type="caution">
    <text evidence="6">The sequence shown here is derived from an EMBL/GenBank/DDBJ whole genome shotgun (WGS) entry which is preliminary data.</text>
</comment>
<evidence type="ECO:0000259" key="5">
    <source>
        <dbReference type="Pfam" id="PF25137"/>
    </source>
</evidence>
<proteinExistence type="inferred from homology"/>
<dbReference type="Proteomes" id="UP000608530">
    <property type="component" value="Unassembled WGS sequence"/>
</dbReference>
<dbReference type="GO" id="GO:0004022">
    <property type="term" value="F:alcohol dehydrogenase (NAD+) activity"/>
    <property type="evidence" value="ECO:0007669"/>
    <property type="project" value="TreeGrafter"/>
</dbReference>
<dbReference type="PROSITE" id="PS00913">
    <property type="entry name" value="ADH_IRON_1"/>
    <property type="match status" value="1"/>
</dbReference>
<dbReference type="InterPro" id="IPR039697">
    <property type="entry name" value="Alcohol_dehydrogenase_Fe"/>
</dbReference>
<keyword evidence="3" id="KW-0520">NAD</keyword>
<keyword evidence="2" id="KW-0560">Oxidoreductase</keyword>
<evidence type="ECO:0000259" key="4">
    <source>
        <dbReference type="Pfam" id="PF00465"/>
    </source>
</evidence>
<dbReference type="Gene3D" id="3.40.50.1970">
    <property type="match status" value="1"/>
</dbReference>
<comment type="similarity">
    <text evidence="1">Belongs to the iron-containing alcohol dehydrogenase family.</text>
</comment>
<protein>
    <submittedName>
        <fullName evidence="6">Iron-containing alcohol dehydrogenase</fullName>
    </submittedName>
</protein>
<reference evidence="6" key="1">
    <citation type="submission" date="2020-12" db="EMBL/GenBank/DDBJ databases">
        <title>Leucobacter sp. CAS1, isolated from Chromium sludge.</title>
        <authorList>
            <person name="Xu Z."/>
        </authorList>
    </citation>
    <scope>NUCLEOTIDE SEQUENCE</scope>
    <source>
        <strain evidence="6">CSA1</strain>
    </source>
</reference>
<evidence type="ECO:0000313" key="6">
    <source>
        <dbReference type="EMBL" id="MBK0419039.1"/>
    </source>
</evidence>
<feature type="domain" description="Fe-containing alcohol dehydrogenase-like C-terminal" evidence="5">
    <location>
        <begin position="187"/>
        <end position="385"/>
    </location>
</feature>
<evidence type="ECO:0000256" key="2">
    <source>
        <dbReference type="ARBA" id="ARBA00023002"/>
    </source>
</evidence>
<dbReference type="Pfam" id="PF25137">
    <property type="entry name" value="ADH_Fe_C"/>
    <property type="match status" value="1"/>
</dbReference>
<evidence type="ECO:0000313" key="7">
    <source>
        <dbReference type="Proteomes" id="UP000608530"/>
    </source>
</evidence>
<name>A0A934Q678_9MICO</name>
<evidence type="ECO:0000256" key="1">
    <source>
        <dbReference type="ARBA" id="ARBA00007358"/>
    </source>
</evidence>
<dbReference type="GO" id="GO:0046872">
    <property type="term" value="F:metal ion binding"/>
    <property type="evidence" value="ECO:0007669"/>
    <property type="project" value="InterPro"/>
</dbReference>
<accession>A0A934Q678</accession>
<keyword evidence="7" id="KW-1185">Reference proteome</keyword>